<dbReference type="KEGG" id="abp:AGABI1DRAFT85795"/>
<feature type="non-terminal residue" evidence="1">
    <location>
        <position position="1"/>
    </location>
</feature>
<name>K5XUX9_AGABU</name>
<dbReference type="HOGENOM" id="CLU_3129599_0_0_1"/>
<reference evidence="2" key="1">
    <citation type="journal article" date="2012" name="Proc. Natl. Acad. Sci. U.S.A.">
        <title>Genome sequence of the button mushroom Agaricus bisporus reveals mechanisms governing adaptation to a humic-rich ecological niche.</title>
        <authorList>
            <person name="Morin E."/>
            <person name="Kohler A."/>
            <person name="Baker A.R."/>
            <person name="Foulongne-Oriol M."/>
            <person name="Lombard V."/>
            <person name="Nagy L.G."/>
            <person name="Ohm R.A."/>
            <person name="Patyshakuliyeva A."/>
            <person name="Brun A."/>
            <person name="Aerts A.L."/>
            <person name="Bailey A.M."/>
            <person name="Billette C."/>
            <person name="Coutinho P.M."/>
            <person name="Deakin G."/>
            <person name="Doddapaneni H."/>
            <person name="Floudas D."/>
            <person name="Grimwood J."/>
            <person name="Hilden K."/>
            <person name="Kuees U."/>
            <person name="LaButti K.M."/>
            <person name="Lapidus A."/>
            <person name="Lindquist E.A."/>
            <person name="Lucas S.M."/>
            <person name="Murat C."/>
            <person name="Riley R.W."/>
            <person name="Salamov A.A."/>
            <person name="Schmutz J."/>
            <person name="Subramanian V."/>
            <person name="Woesten H.A.B."/>
            <person name="Xu J."/>
            <person name="Eastwood D.C."/>
            <person name="Foster G.D."/>
            <person name="Sonnenberg A.S."/>
            <person name="Cullen D."/>
            <person name="de Vries R.P."/>
            <person name="Lundell T."/>
            <person name="Hibbett D.S."/>
            <person name="Henrissat B."/>
            <person name="Burton K.S."/>
            <person name="Kerrigan R.W."/>
            <person name="Challen M.P."/>
            <person name="Grigoriev I.V."/>
            <person name="Martin F."/>
        </authorList>
    </citation>
    <scope>NUCLEOTIDE SEQUENCE [LARGE SCALE GENOMIC DNA]</scope>
    <source>
        <strain evidence="2">JB137-S8 / ATCC MYA-4627 / FGSC 10392</strain>
    </source>
</reference>
<sequence>QGGGNVARSLVSNIIVRLAKTNKNAVDSMPRVQGMLQVISRNNESPAYCD</sequence>
<accession>K5XUX9</accession>
<dbReference type="Proteomes" id="UP000008493">
    <property type="component" value="Unassembled WGS sequence"/>
</dbReference>
<dbReference type="RefSeq" id="XP_007330702.1">
    <property type="nucleotide sequence ID" value="XM_007330640.1"/>
</dbReference>
<dbReference type="OMA" id="NNESPAH"/>
<dbReference type="EMBL" id="JH971391">
    <property type="protein sequence ID" value="EKM78935.1"/>
    <property type="molecule type" value="Genomic_DNA"/>
</dbReference>
<dbReference type="GeneID" id="18832082"/>
<keyword evidence="2" id="KW-1185">Reference proteome</keyword>
<gene>
    <name evidence="1" type="ORF">AGABI1DRAFT_85795</name>
</gene>
<organism evidence="1 2">
    <name type="scientific">Agaricus bisporus var. burnettii (strain JB137-S8 / ATCC MYA-4627 / FGSC 10392)</name>
    <name type="common">White button mushroom</name>
    <dbReference type="NCBI Taxonomy" id="597362"/>
    <lineage>
        <taxon>Eukaryota</taxon>
        <taxon>Fungi</taxon>
        <taxon>Dikarya</taxon>
        <taxon>Basidiomycota</taxon>
        <taxon>Agaricomycotina</taxon>
        <taxon>Agaricomycetes</taxon>
        <taxon>Agaricomycetidae</taxon>
        <taxon>Agaricales</taxon>
        <taxon>Agaricineae</taxon>
        <taxon>Agaricaceae</taxon>
        <taxon>Agaricus</taxon>
    </lineage>
</organism>
<proteinExistence type="predicted"/>
<dbReference type="AlphaFoldDB" id="K5XUX9"/>
<evidence type="ECO:0000313" key="1">
    <source>
        <dbReference type="EMBL" id="EKM78935.1"/>
    </source>
</evidence>
<dbReference type="InParanoid" id="K5XUX9"/>
<protein>
    <submittedName>
        <fullName evidence="1">Uncharacterized protein</fullName>
    </submittedName>
</protein>
<evidence type="ECO:0000313" key="2">
    <source>
        <dbReference type="Proteomes" id="UP000008493"/>
    </source>
</evidence>